<dbReference type="PROSITE" id="PS00924">
    <property type="entry name" value="ASP_GLU_RACEMASE_2"/>
    <property type="match status" value="1"/>
</dbReference>
<evidence type="ECO:0000256" key="6">
    <source>
        <dbReference type="ARBA" id="ARBA00023316"/>
    </source>
</evidence>
<keyword evidence="6 7" id="KW-0961">Cell wall biogenesis/degradation</keyword>
<evidence type="ECO:0000256" key="4">
    <source>
        <dbReference type="ARBA" id="ARBA00022984"/>
    </source>
</evidence>
<dbReference type="InterPro" id="IPR018187">
    <property type="entry name" value="Asp/Glu_racemase_AS_1"/>
</dbReference>
<dbReference type="GO" id="GO:0008881">
    <property type="term" value="F:glutamate racemase activity"/>
    <property type="evidence" value="ECO:0007669"/>
    <property type="project" value="UniProtKB-UniRule"/>
</dbReference>
<dbReference type="InterPro" id="IPR015942">
    <property type="entry name" value="Asp/Glu/hydantoin_racemase"/>
</dbReference>
<name>A0A372EPP2_9BURK</name>
<dbReference type="InterPro" id="IPR033134">
    <property type="entry name" value="Asp/Glu_racemase_AS_2"/>
</dbReference>
<gene>
    <name evidence="7 9" type="primary">murI</name>
    <name evidence="9" type="ORF">DY262_01855</name>
</gene>
<dbReference type="EC" id="5.1.1.3" evidence="2 7"/>
<dbReference type="UniPathway" id="UPA00219"/>
<feature type="binding site" evidence="7">
    <location>
        <begin position="45"/>
        <end position="46"/>
    </location>
    <ligand>
        <name>substrate</name>
    </ligand>
</feature>
<dbReference type="AlphaFoldDB" id="A0A372EPP2"/>
<organism evidence="9 10">
    <name type="scientific">Hydrogenophaga borbori</name>
    <dbReference type="NCBI Taxonomy" id="2294117"/>
    <lineage>
        <taxon>Bacteria</taxon>
        <taxon>Pseudomonadati</taxon>
        <taxon>Pseudomonadota</taxon>
        <taxon>Betaproteobacteria</taxon>
        <taxon>Burkholderiales</taxon>
        <taxon>Comamonadaceae</taxon>
        <taxon>Hydrogenophaga</taxon>
    </lineage>
</organism>
<feature type="region of interest" description="Disordered" evidence="8">
    <location>
        <begin position="228"/>
        <end position="247"/>
    </location>
</feature>
<dbReference type="SUPFAM" id="SSF53681">
    <property type="entry name" value="Aspartate/glutamate racemase"/>
    <property type="match status" value="2"/>
</dbReference>
<dbReference type="PANTHER" id="PTHR21198">
    <property type="entry name" value="GLUTAMATE RACEMASE"/>
    <property type="match status" value="1"/>
</dbReference>
<dbReference type="Gene3D" id="3.40.50.1860">
    <property type="match status" value="2"/>
</dbReference>
<dbReference type="GO" id="GO:0008360">
    <property type="term" value="P:regulation of cell shape"/>
    <property type="evidence" value="ECO:0007669"/>
    <property type="project" value="UniProtKB-KW"/>
</dbReference>
<dbReference type="PANTHER" id="PTHR21198:SF2">
    <property type="entry name" value="GLUTAMATE RACEMASE"/>
    <property type="match status" value="1"/>
</dbReference>
<dbReference type="Pfam" id="PF01177">
    <property type="entry name" value="Asp_Glu_race"/>
    <property type="match status" value="1"/>
</dbReference>
<dbReference type="HAMAP" id="MF_00258">
    <property type="entry name" value="Glu_racemase"/>
    <property type="match status" value="1"/>
</dbReference>
<keyword evidence="10" id="KW-1185">Reference proteome</keyword>
<evidence type="ECO:0000256" key="8">
    <source>
        <dbReference type="SAM" id="MobiDB-lite"/>
    </source>
</evidence>
<sequence>MSAGPVTAVGVFDSGVGGLSVWRALRAALPGAHLSYLADNAWAPYGERPAEALRGRVAALVRDWRAHESLDLLVLACNTATAVAIDALRQEHPDLPIVGIEPALRPALAATRSGRVGVVATRATLNSARYQALRSACLADAAGRPSVHERAADGLADAIERGDETLARALCHRHLRALLDDAPAIDTLVLGCTHYPLVREAWLAASEGPIALIDPAEAVARRARHLLPGAEPGKGEARPSPTWRCTGHPEALRRATRQWLDLPAEVRSPQS</sequence>
<feature type="active site" description="Proton donor/acceptor" evidence="7">
    <location>
        <position position="77"/>
    </location>
</feature>
<evidence type="ECO:0000256" key="7">
    <source>
        <dbReference type="HAMAP-Rule" id="MF_00258"/>
    </source>
</evidence>
<keyword evidence="4 7" id="KW-0573">Peptidoglycan synthesis</keyword>
<protein>
    <recommendedName>
        <fullName evidence="2 7">Glutamate racemase</fullName>
        <ecNumber evidence="2 7">5.1.1.3</ecNumber>
    </recommendedName>
</protein>
<accession>A0A372EPP2</accession>
<reference evidence="9 10" key="1">
    <citation type="submission" date="2018-08" db="EMBL/GenBank/DDBJ databases">
        <title>Hydrogenophaga sp. LA-38 isolated from sludge.</title>
        <authorList>
            <person name="Im W.-T."/>
        </authorList>
    </citation>
    <scope>NUCLEOTIDE SEQUENCE [LARGE SCALE GENOMIC DNA]</scope>
    <source>
        <strain evidence="9 10">LA-38</strain>
    </source>
</reference>
<keyword evidence="5 7" id="KW-0413">Isomerase</keyword>
<feature type="binding site" evidence="7">
    <location>
        <begin position="78"/>
        <end position="79"/>
    </location>
    <ligand>
        <name>substrate</name>
    </ligand>
</feature>
<dbReference type="EMBL" id="QVLS01000001">
    <property type="protein sequence ID" value="RFP82594.1"/>
    <property type="molecule type" value="Genomic_DNA"/>
</dbReference>
<dbReference type="InterPro" id="IPR001920">
    <property type="entry name" value="Asp/Glu_race"/>
</dbReference>
<dbReference type="NCBIfam" id="TIGR00067">
    <property type="entry name" value="glut_race"/>
    <property type="match status" value="1"/>
</dbReference>
<evidence type="ECO:0000313" key="9">
    <source>
        <dbReference type="EMBL" id="RFP82594.1"/>
    </source>
</evidence>
<dbReference type="GO" id="GO:0071555">
    <property type="term" value="P:cell wall organization"/>
    <property type="evidence" value="ECO:0007669"/>
    <property type="project" value="UniProtKB-KW"/>
</dbReference>
<feature type="active site" description="Proton donor/acceptor" evidence="7">
    <location>
        <position position="192"/>
    </location>
</feature>
<evidence type="ECO:0000256" key="1">
    <source>
        <dbReference type="ARBA" id="ARBA00001602"/>
    </source>
</evidence>
<dbReference type="RefSeq" id="WP_116957274.1">
    <property type="nucleotide sequence ID" value="NZ_QVLS01000001.1"/>
</dbReference>
<comment type="function">
    <text evidence="7">Provides the (R)-glutamate required for cell wall biosynthesis.</text>
</comment>
<comment type="catalytic activity">
    <reaction evidence="1 7">
        <text>L-glutamate = D-glutamate</text>
        <dbReference type="Rhea" id="RHEA:12813"/>
        <dbReference type="ChEBI" id="CHEBI:29985"/>
        <dbReference type="ChEBI" id="CHEBI:29986"/>
        <dbReference type="EC" id="5.1.1.3"/>
    </reaction>
</comment>
<proteinExistence type="inferred from homology"/>
<dbReference type="Proteomes" id="UP000261931">
    <property type="component" value="Unassembled WGS sequence"/>
</dbReference>
<evidence type="ECO:0000256" key="5">
    <source>
        <dbReference type="ARBA" id="ARBA00023235"/>
    </source>
</evidence>
<dbReference type="PROSITE" id="PS00923">
    <property type="entry name" value="ASP_GLU_RACEMASE_1"/>
    <property type="match status" value="1"/>
</dbReference>
<feature type="binding site" evidence="7">
    <location>
        <begin position="193"/>
        <end position="194"/>
    </location>
    <ligand>
        <name>substrate</name>
    </ligand>
</feature>
<dbReference type="GO" id="GO:0009252">
    <property type="term" value="P:peptidoglycan biosynthetic process"/>
    <property type="evidence" value="ECO:0007669"/>
    <property type="project" value="UniProtKB-UniRule"/>
</dbReference>
<feature type="binding site" evidence="7">
    <location>
        <begin position="13"/>
        <end position="14"/>
    </location>
    <ligand>
        <name>substrate</name>
    </ligand>
</feature>
<comment type="caution">
    <text evidence="9">The sequence shown here is derived from an EMBL/GenBank/DDBJ whole genome shotgun (WGS) entry which is preliminary data.</text>
</comment>
<dbReference type="InterPro" id="IPR004391">
    <property type="entry name" value="Glu_race"/>
</dbReference>
<evidence type="ECO:0000256" key="2">
    <source>
        <dbReference type="ARBA" id="ARBA00013090"/>
    </source>
</evidence>
<evidence type="ECO:0000313" key="10">
    <source>
        <dbReference type="Proteomes" id="UP000261931"/>
    </source>
</evidence>
<comment type="pathway">
    <text evidence="7">Cell wall biogenesis; peptidoglycan biosynthesis.</text>
</comment>
<comment type="similarity">
    <text evidence="7">Belongs to the aspartate/glutamate racemases family.</text>
</comment>
<evidence type="ECO:0000256" key="3">
    <source>
        <dbReference type="ARBA" id="ARBA00022960"/>
    </source>
</evidence>
<keyword evidence="3 7" id="KW-0133">Cell shape</keyword>